<dbReference type="SUPFAM" id="SSF53335">
    <property type="entry name" value="S-adenosyl-L-methionine-dependent methyltransferases"/>
    <property type="match status" value="1"/>
</dbReference>
<dbReference type="PANTHER" id="PTHR18895:SF74">
    <property type="entry name" value="MTRF1L RELEASE FACTOR GLUTAMINE METHYLTRANSFERASE"/>
    <property type="match status" value="1"/>
</dbReference>
<proteinExistence type="predicted"/>
<evidence type="ECO:0000259" key="1">
    <source>
        <dbReference type="Pfam" id="PF05175"/>
    </source>
</evidence>
<comment type="caution">
    <text evidence="2">The sequence shown here is derived from an EMBL/GenBank/DDBJ whole genome shotgun (WGS) entry which is preliminary data.</text>
</comment>
<accession>A0A9X3S6H4</accession>
<reference evidence="2" key="1">
    <citation type="submission" date="2022-10" db="EMBL/GenBank/DDBJ databases">
        <title>The WGS of Solirubrobacter phytolaccae KCTC 29190.</title>
        <authorList>
            <person name="Jiang Z."/>
        </authorList>
    </citation>
    <scope>NUCLEOTIDE SEQUENCE</scope>
    <source>
        <strain evidence="2">KCTC 29190</strain>
    </source>
</reference>
<dbReference type="GO" id="GO:0003676">
    <property type="term" value="F:nucleic acid binding"/>
    <property type="evidence" value="ECO:0007669"/>
    <property type="project" value="InterPro"/>
</dbReference>
<feature type="domain" description="Methyltransferase small" evidence="1">
    <location>
        <begin position="112"/>
        <end position="245"/>
    </location>
</feature>
<evidence type="ECO:0000313" key="3">
    <source>
        <dbReference type="Proteomes" id="UP001147653"/>
    </source>
</evidence>
<keyword evidence="3" id="KW-1185">Reference proteome</keyword>
<dbReference type="Pfam" id="PF05175">
    <property type="entry name" value="MTS"/>
    <property type="match status" value="1"/>
</dbReference>
<dbReference type="EMBL" id="JAPDDP010000008">
    <property type="protein sequence ID" value="MDA0179929.1"/>
    <property type="molecule type" value="Genomic_DNA"/>
</dbReference>
<sequence length="317" mass="34395">MRSRVRIPAPRLIIDVKADLSGLTVLAESGEQETILGAARGSLEPWPVWTCPDPVLMTDTARIGALAPGLRDAVHALYSTYPRTVRFDGVEVSWSPNVYPRVWCPSIDTVFFARALKPYAAAASSVAEIGCGSGFLTKYALTHGTSITRAVASDINLDALACARDALAGLSHSASVSLVCPQPDDPTIGFAGSFDVIFCNPPYIPRPGMRNDNPYEGLDLIAKLARQGRSMLADGGVLLLNISSLSGAEPERWLAENGWAVRELDRLTVPLKVNAVTSGVTPESRSWLEYLRERGLVPGREGYEYWHDLRMLECVPT</sequence>
<keyword evidence="2" id="KW-0489">Methyltransferase</keyword>
<dbReference type="InterPro" id="IPR002052">
    <property type="entry name" value="DNA_methylase_N6_adenine_CS"/>
</dbReference>
<dbReference type="GO" id="GO:0008757">
    <property type="term" value="F:S-adenosylmethionine-dependent methyltransferase activity"/>
    <property type="evidence" value="ECO:0007669"/>
    <property type="project" value="UniProtKB-ARBA"/>
</dbReference>
<dbReference type="Proteomes" id="UP001147653">
    <property type="component" value="Unassembled WGS sequence"/>
</dbReference>
<dbReference type="AlphaFoldDB" id="A0A9X3S6H4"/>
<dbReference type="PROSITE" id="PS00092">
    <property type="entry name" value="N6_MTASE"/>
    <property type="match status" value="1"/>
</dbReference>
<organism evidence="2 3">
    <name type="scientific">Solirubrobacter phytolaccae</name>
    <dbReference type="NCBI Taxonomy" id="1404360"/>
    <lineage>
        <taxon>Bacteria</taxon>
        <taxon>Bacillati</taxon>
        <taxon>Actinomycetota</taxon>
        <taxon>Thermoleophilia</taxon>
        <taxon>Solirubrobacterales</taxon>
        <taxon>Solirubrobacteraceae</taxon>
        <taxon>Solirubrobacter</taxon>
    </lineage>
</organism>
<dbReference type="RefSeq" id="WP_270024239.1">
    <property type="nucleotide sequence ID" value="NZ_JAPDDP010000008.1"/>
</dbReference>
<dbReference type="Gene3D" id="3.40.50.150">
    <property type="entry name" value="Vaccinia Virus protein VP39"/>
    <property type="match status" value="1"/>
</dbReference>
<dbReference type="PANTHER" id="PTHR18895">
    <property type="entry name" value="HEMK METHYLTRANSFERASE"/>
    <property type="match status" value="1"/>
</dbReference>
<protein>
    <submittedName>
        <fullName evidence="2">Class I SAM-dependent methyltransferase</fullName>
    </submittedName>
</protein>
<dbReference type="InterPro" id="IPR007848">
    <property type="entry name" value="Small_mtfrase_dom"/>
</dbReference>
<dbReference type="InterPro" id="IPR050320">
    <property type="entry name" value="N5-glutamine_MTase"/>
</dbReference>
<dbReference type="InterPro" id="IPR029063">
    <property type="entry name" value="SAM-dependent_MTases_sf"/>
</dbReference>
<gene>
    <name evidence="2" type="ORF">OJ997_06455</name>
</gene>
<evidence type="ECO:0000313" key="2">
    <source>
        <dbReference type="EMBL" id="MDA0179929.1"/>
    </source>
</evidence>
<dbReference type="CDD" id="cd02440">
    <property type="entry name" value="AdoMet_MTases"/>
    <property type="match status" value="1"/>
</dbReference>
<name>A0A9X3S6H4_9ACTN</name>
<dbReference type="GO" id="GO:0032259">
    <property type="term" value="P:methylation"/>
    <property type="evidence" value="ECO:0007669"/>
    <property type="project" value="UniProtKB-KW"/>
</dbReference>
<dbReference type="GO" id="GO:0008170">
    <property type="term" value="F:N-methyltransferase activity"/>
    <property type="evidence" value="ECO:0007669"/>
    <property type="project" value="UniProtKB-ARBA"/>
</dbReference>
<keyword evidence="2" id="KW-0808">Transferase</keyword>